<evidence type="ECO:0000313" key="3">
    <source>
        <dbReference type="Proteomes" id="UP000289323"/>
    </source>
</evidence>
<evidence type="ECO:0000313" key="2">
    <source>
        <dbReference type="EMBL" id="SPQ25597.1"/>
    </source>
</evidence>
<organism evidence="2 3">
    <name type="scientific">Thermothielavioides terrestris</name>
    <dbReference type="NCBI Taxonomy" id="2587410"/>
    <lineage>
        <taxon>Eukaryota</taxon>
        <taxon>Fungi</taxon>
        <taxon>Dikarya</taxon>
        <taxon>Ascomycota</taxon>
        <taxon>Pezizomycotina</taxon>
        <taxon>Sordariomycetes</taxon>
        <taxon>Sordariomycetidae</taxon>
        <taxon>Sordariales</taxon>
        <taxon>Chaetomiaceae</taxon>
        <taxon>Thermothielavioides</taxon>
    </lineage>
</organism>
<evidence type="ECO:0000256" key="1">
    <source>
        <dbReference type="SAM" id="MobiDB-lite"/>
    </source>
</evidence>
<sequence>MYLDGLKEEAVEATAVEGSDSAAGEGPAPPGMGPLPKEDGTLVYRYVPAVGKPGEADAEYAVLVREGATTPPRVEKRRRSAEARLEFSPGTWDSLPTLHHIASALAEMPIYGVVEAKVEEGHGVDDLSSAQRIE</sequence>
<dbReference type="Proteomes" id="UP000289323">
    <property type="component" value="Unassembled WGS sequence"/>
</dbReference>
<feature type="region of interest" description="Disordered" evidence="1">
    <location>
        <begin position="13"/>
        <end position="39"/>
    </location>
</feature>
<accession>A0A3S4D8F4</accession>
<reference evidence="2 3" key="1">
    <citation type="submission" date="2018-04" db="EMBL/GenBank/DDBJ databases">
        <authorList>
            <person name="Huttner S."/>
            <person name="Dainat J."/>
        </authorList>
    </citation>
    <scope>NUCLEOTIDE SEQUENCE [LARGE SCALE GENOMIC DNA]</scope>
</reference>
<gene>
    <name evidence="2" type="ORF">TT172_LOCUS8016</name>
</gene>
<dbReference type="SUPFAM" id="SSF160104">
    <property type="entry name" value="Acetoacetate decarboxylase-like"/>
    <property type="match status" value="1"/>
</dbReference>
<dbReference type="AlphaFoldDB" id="A0A3S4D8F4"/>
<dbReference type="Gene3D" id="2.40.400.10">
    <property type="entry name" value="Acetoacetate decarboxylase-like"/>
    <property type="match status" value="1"/>
</dbReference>
<proteinExistence type="predicted"/>
<dbReference type="EMBL" id="OUUZ01000015">
    <property type="protein sequence ID" value="SPQ25597.1"/>
    <property type="molecule type" value="Genomic_DNA"/>
</dbReference>
<name>A0A3S4D8F4_9PEZI</name>
<dbReference type="InterPro" id="IPR023375">
    <property type="entry name" value="ADC_dom_sf"/>
</dbReference>
<protein>
    <submittedName>
        <fullName evidence="2">7a670087-64cf-4642-92ed-d5e6b981557a</fullName>
    </submittedName>
</protein>